<dbReference type="CDD" id="cd10910">
    <property type="entry name" value="PIN_limkain_b1_N_like"/>
    <property type="match status" value="2"/>
</dbReference>
<comment type="caution">
    <text evidence="2">The sequence shown here is derived from an EMBL/GenBank/DDBJ whole genome shotgun (WGS) entry which is preliminary data.</text>
</comment>
<dbReference type="EMBL" id="CAKOAT010078488">
    <property type="protein sequence ID" value="CAH8313374.1"/>
    <property type="molecule type" value="Genomic_DNA"/>
</dbReference>
<gene>
    <name evidence="2" type="ORF">ERUC_LOCUS6798</name>
</gene>
<dbReference type="Pfam" id="PF01936">
    <property type="entry name" value="NYN"/>
    <property type="match status" value="2"/>
</dbReference>
<protein>
    <recommendedName>
        <fullName evidence="1">NYN domain-containing protein</fullName>
    </recommendedName>
</protein>
<dbReference type="PANTHER" id="PTHR14379">
    <property type="entry name" value="LIMKAIN B LKAP"/>
    <property type="match status" value="1"/>
</dbReference>
<dbReference type="InterPro" id="IPR024768">
    <property type="entry name" value="Marf1"/>
</dbReference>
<evidence type="ECO:0000313" key="3">
    <source>
        <dbReference type="Proteomes" id="UP001642260"/>
    </source>
</evidence>
<name>A0ABC8J549_ERUVS</name>
<sequence>MSGKDAAKRGKIAVWWDMKDCPVPDGIDAHRVRPSIEGGFRELGYSGPVSIRAYGDHKQTSEHQLRALSSTGVAVVHIRSESTCAVMYMDMVKWREDNPPPATMMIITNQMLDVFNWDLSRLQQRTFYHLFLASSVRPRAALTVGCRKEWLWEKLLLGTTAAVTSSADTADDAVFHCKTCSLDCLSLQSFKKHLSTKNHALEEVLRPQPKQLISVTSKWGKNYAATPEYAAAKIHVWWDMFCCPIPDGYDARRVRPSLEGAFKELGYSGHVSITAYGDHKQTPECHLQALSSTGIDVAHVIPEVIYSRMSRDWKTWQDDNPAPATMMFISDDAEYFFGDTLVWGQQNNKYNLFRAYSYRPLKMSVLLTSAEWLWDSLLAVSETKKHVLRKCSGSSIERVGKSTGMFYCKVCFTKRKLLDKFMKHLWTFNHISEVSILSLSFFLLSIHLSNHFREKQEVDISELGQRNKNQRLLYLEASVFLNDKFLTDFTTETPTLFFFSFCRKLISQRASG</sequence>
<evidence type="ECO:0000313" key="2">
    <source>
        <dbReference type="EMBL" id="CAH8313374.1"/>
    </source>
</evidence>
<dbReference type="Proteomes" id="UP001642260">
    <property type="component" value="Unassembled WGS sequence"/>
</dbReference>
<feature type="domain" description="NYN" evidence="1">
    <location>
        <begin position="11"/>
        <end position="133"/>
    </location>
</feature>
<accession>A0ABC8J549</accession>
<dbReference type="InterPro" id="IPR021139">
    <property type="entry name" value="NYN"/>
</dbReference>
<dbReference type="AlphaFoldDB" id="A0ABC8J549"/>
<keyword evidence="3" id="KW-1185">Reference proteome</keyword>
<reference evidence="2 3" key="1">
    <citation type="submission" date="2022-03" db="EMBL/GenBank/DDBJ databases">
        <authorList>
            <person name="Macdonald S."/>
            <person name="Ahmed S."/>
            <person name="Newling K."/>
        </authorList>
    </citation>
    <scope>NUCLEOTIDE SEQUENCE [LARGE SCALE GENOMIC DNA]</scope>
</reference>
<evidence type="ECO:0000259" key="1">
    <source>
        <dbReference type="Pfam" id="PF01936"/>
    </source>
</evidence>
<dbReference type="PANTHER" id="PTHR14379:SF47">
    <property type="entry name" value="NYN DOMAIN-CONTAINING PROTEIN"/>
    <property type="match status" value="1"/>
</dbReference>
<proteinExistence type="predicted"/>
<organism evidence="2 3">
    <name type="scientific">Eruca vesicaria subsp. sativa</name>
    <name type="common">Garden rocket</name>
    <name type="synonym">Eruca sativa</name>
    <dbReference type="NCBI Taxonomy" id="29727"/>
    <lineage>
        <taxon>Eukaryota</taxon>
        <taxon>Viridiplantae</taxon>
        <taxon>Streptophyta</taxon>
        <taxon>Embryophyta</taxon>
        <taxon>Tracheophyta</taxon>
        <taxon>Spermatophyta</taxon>
        <taxon>Magnoliopsida</taxon>
        <taxon>eudicotyledons</taxon>
        <taxon>Gunneridae</taxon>
        <taxon>Pentapetalae</taxon>
        <taxon>rosids</taxon>
        <taxon>malvids</taxon>
        <taxon>Brassicales</taxon>
        <taxon>Brassicaceae</taxon>
        <taxon>Brassiceae</taxon>
        <taxon>Eruca</taxon>
    </lineage>
</organism>
<feature type="domain" description="NYN" evidence="1">
    <location>
        <begin position="233"/>
        <end position="335"/>
    </location>
</feature>